<evidence type="ECO:0000313" key="3">
    <source>
        <dbReference type="Proteomes" id="UP000245946"/>
    </source>
</evidence>
<evidence type="ECO:0000256" key="1">
    <source>
        <dbReference type="SAM" id="MobiDB-lite"/>
    </source>
</evidence>
<reference evidence="2 3" key="1">
    <citation type="journal article" date="2018" name="Mol. Biol. Evol.">
        <title>Broad Genomic Sampling Reveals a Smut Pathogenic Ancestry of the Fungal Clade Ustilaginomycotina.</title>
        <authorList>
            <person name="Kijpornyongpan T."/>
            <person name="Mondo S.J."/>
            <person name="Barry K."/>
            <person name="Sandor L."/>
            <person name="Lee J."/>
            <person name="Lipzen A."/>
            <person name="Pangilinan J."/>
            <person name="LaButti K."/>
            <person name="Hainaut M."/>
            <person name="Henrissat B."/>
            <person name="Grigoriev I.V."/>
            <person name="Spatafora J.W."/>
            <person name="Aime M.C."/>
        </authorList>
    </citation>
    <scope>NUCLEOTIDE SEQUENCE [LARGE SCALE GENOMIC DNA]</scope>
    <source>
        <strain evidence="2 3">MCA 4186</strain>
    </source>
</reference>
<sequence>MSPALRSHVYSPDWASPPPAAPGCRQSPTPLVYRRGQAACCTRVESSAALWCGCGGGLDSRVVARAAACGSVAARFAPASRSSHRCFSPPHLSVSFLAKPSPILPRRRMPPINTINKKSAGWKVMQQSLRRRPLEPVQQQQEPLSEPEERKRARSPVSASASASSSTTHFEQHAENSVGVVNGSYRPVLAARDRAEQLRQVDAERQRALHQLEIETQARQRETELRMKAQAGECSLICGVMARRTCATTAAACR</sequence>
<gene>
    <name evidence="2" type="ORF">FA09DRAFT_249744</name>
</gene>
<proteinExistence type="predicted"/>
<accession>A0A316ZA99</accession>
<evidence type="ECO:0000313" key="2">
    <source>
        <dbReference type="EMBL" id="PWN98737.1"/>
    </source>
</evidence>
<dbReference type="Proteomes" id="UP000245946">
    <property type="component" value="Unassembled WGS sequence"/>
</dbReference>
<feature type="region of interest" description="Disordered" evidence="1">
    <location>
        <begin position="1"/>
        <end position="22"/>
    </location>
</feature>
<name>A0A316ZA99_9BASI</name>
<feature type="region of interest" description="Disordered" evidence="1">
    <location>
        <begin position="119"/>
        <end position="177"/>
    </location>
</feature>
<dbReference type="AlphaFoldDB" id="A0A316ZA99"/>
<organism evidence="2 3">
    <name type="scientific">Tilletiopsis washingtonensis</name>
    <dbReference type="NCBI Taxonomy" id="58919"/>
    <lineage>
        <taxon>Eukaryota</taxon>
        <taxon>Fungi</taxon>
        <taxon>Dikarya</taxon>
        <taxon>Basidiomycota</taxon>
        <taxon>Ustilaginomycotina</taxon>
        <taxon>Exobasidiomycetes</taxon>
        <taxon>Entylomatales</taxon>
        <taxon>Entylomatales incertae sedis</taxon>
        <taxon>Tilletiopsis</taxon>
    </lineage>
</organism>
<dbReference type="EMBL" id="KZ819290">
    <property type="protein sequence ID" value="PWN98737.1"/>
    <property type="molecule type" value="Genomic_DNA"/>
</dbReference>
<dbReference type="GeneID" id="37267235"/>
<feature type="compositionally biased region" description="Low complexity" evidence="1">
    <location>
        <begin position="135"/>
        <end position="144"/>
    </location>
</feature>
<keyword evidence="3" id="KW-1185">Reference proteome</keyword>
<dbReference type="RefSeq" id="XP_025599016.1">
    <property type="nucleotide sequence ID" value="XM_025739689.1"/>
</dbReference>
<protein>
    <submittedName>
        <fullName evidence="2">Uncharacterized protein</fullName>
    </submittedName>
</protein>